<dbReference type="InterPro" id="IPR011008">
    <property type="entry name" value="Dimeric_a/b-barrel"/>
</dbReference>
<protein>
    <submittedName>
        <fullName evidence="2">Antibiotic biosynthesis monooxygenase</fullName>
    </submittedName>
</protein>
<name>A0ABX0P2K7_9BURK</name>
<dbReference type="Gene3D" id="3.30.70.100">
    <property type="match status" value="1"/>
</dbReference>
<organism evidence="2 3">
    <name type="scientific">Massilia mucilaginosa</name>
    <dbReference type="NCBI Taxonomy" id="2609282"/>
    <lineage>
        <taxon>Bacteria</taxon>
        <taxon>Pseudomonadati</taxon>
        <taxon>Pseudomonadota</taxon>
        <taxon>Betaproteobacteria</taxon>
        <taxon>Burkholderiales</taxon>
        <taxon>Oxalobacteraceae</taxon>
        <taxon>Telluria group</taxon>
        <taxon>Massilia</taxon>
    </lineage>
</organism>
<dbReference type="PROSITE" id="PS51725">
    <property type="entry name" value="ABM"/>
    <property type="match status" value="1"/>
</dbReference>
<keyword evidence="2" id="KW-0560">Oxidoreductase</keyword>
<dbReference type="EMBL" id="WHJH01000067">
    <property type="protein sequence ID" value="NHZ93268.1"/>
    <property type="molecule type" value="Genomic_DNA"/>
</dbReference>
<gene>
    <name evidence="2" type="ORF">F2P45_30290</name>
</gene>
<evidence type="ECO:0000313" key="3">
    <source>
        <dbReference type="Proteomes" id="UP000609726"/>
    </source>
</evidence>
<dbReference type="Pfam" id="PF03992">
    <property type="entry name" value="ABM"/>
    <property type="match status" value="1"/>
</dbReference>
<keyword evidence="3" id="KW-1185">Reference proteome</keyword>
<sequence>MLVLSLTLIAKPDAAPALIDLAAIVVEHTRAEPGCIRYDFLQSPHTPNKFVIFELWKSRADLHDHFQLPHFKAFAEQLPALTEGGIDMVTYDTDGPKPA</sequence>
<dbReference type="InterPro" id="IPR050744">
    <property type="entry name" value="AI-2_Isomerase_LsrG"/>
</dbReference>
<dbReference type="InterPro" id="IPR007138">
    <property type="entry name" value="ABM_dom"/>
</dbReference>
<evidence type="ECO:0000259" key="1">
    <source>
        <dbReference type="PROSITE" id="PS51725"/>
    </source>
</evidence>
<dbReference type="SUPFAM" id="SSF54909">
    <property type="entry name" value="Dimeric alpha+beta barrel"/>
    <property type="match status" value="1"/>
</dbReference>
<dbReference type="Proteomes" id="UP000609726">
    <property type="component" value="Unassembled WGS sequence"/>
</dbReference>
<comment type="caution">
    <text evidence="2">The sequence shown here is derived from an EMBL/GenBank/DDBJ whole genome shotgun (WGS) entry which is preliminary data.</text>
</comment>
<evidence type="ECO:0000313" key="2">
    <source>
        <dbReference type="EMBL" id="NHZ93268.1"/>
    </source>
</evidence>
<dbReference type="RefSeq" id="WP_166881955.1">
    <property type="nucleotide sequence ID" value="NZ_WHJH01000067.1"/>
</dbReference>
<dbReference type="PANTHER" id="PTHR33336">
    <property type="entry name" value="QUINOL MONOOXYGENASE YGIN-RELATED"/>
    <property type="match status" value="1"/>
</dbReference>
<reference evidence="2 3" key="1">
    <citation type="submission" date="2019-10" db="EMBL/GenBank/DDBJ databases">
        <title>Taxonomy of Antarctic Massilia spp.: description of Massilia rubra sp. nov., Massilia aquatica sp. nov., Massilia mucilaginosa sp. nov., Massilia frigida sp. nov. isolated from streams, lakes and regoliths.</title>
        <authorList>
            <person name="Holochova P."/>
            <person name="Sedlacek I."/>
            <person name="Kralova S."/>
            <person name="Maslanova I."/>
            <person name="Busse H.-J."/>
            <person name="Stankova E."/>
            <person name="Vrbovska V."/>
            <person name="Kovarovic V."/>
            <person name="Bartak M."/>
            <person name="Svec P."/>
            <person name="Pantucek R."/>
        </authorList>
    </citation>
    <scope>NUCLEOTIDE SEQUENCE [LARGE SCALE GENOMIC DNA]</scope>
    <source>
        <strain evidence="2 3">CCM 8733</strain>
    </source>
</reference>
<accession>A0ABX0P2K7</accession>
<dbReference type="PANTHER" id="PTHR33336:SF3">
    <property type="entry name" value="ABM DOMAIN-CONTAINING PROTEIN"/>
    <property type="match status" value="1"/>
</dbReference>
<feature type="domain" description="ABM" evidence="1">
    <location>
        <begin position="2"/>
        <end position="91"/>
    </location>
</feature>
<keyword evidence="2" id="KW-0503">Monooxygenase</keyword>
<proteinExistence type="predicted"/>
<dbReference type="GO" id="GO:0004497">
    <property type="term" value="F:monooxygenase activity"/>
    <property type="evidence" value="ECO:0007669"/>
    <property type="project" value="UniProtKB-KW"/>
</dbReference>